<evidence type="ECO:0000256" key="2">
    <source>
        <dbReference type="ARBA" id="ARBA00023125"/>
    </source>
</evidence>
<evidence type="ECO:0000256" key="1">
    <source>
        <dbReference type="ARBA" id="ARBA00023015"/>
    </source>
</evidence>
<comment type="caution">
    <text evidence="7">The sequence shown here is derived from an EMBL/GenBank/DDBJ whole genome shotgun (WGS) entry which is preliminary data.</text>
</comment>
<dbReference type="EMBL" id="BAAAKV010000022">
    <property type="protein sequence ID" value="GAA1169076.1"/>
    <property type="molecule type" value="Genomic_DNA"/>
</dbReference>
<evidence type="ECO:0000259" key="6">
    <source>
        <dbReference type="PROSITE" id="PS50977"/>
    </source>
</evidence>
<keyword evidence="2 4" id="KW-0238">DNA-binding</keyword>
<dbReference type="InterPro" id="IPR050109">
    <property type="entry name" value="HTH-type_TetR-like_transc_reg"/>
</dbReference>
<dbReference type="Proteomes" id="UP001501371">
    <property type="component" value="Unassembled WGS sequence"/>
</dbReference>
<dbReference type="PROSITE" id="PS50977">
    <property type="entry name" value="HTH_TETR_2"/>
    <property type="match status" value="1"/>
</dbReference>
<keyword evidence="8" id="KW-1185">Reference proteome</keyword>
<feature type="DNA-binding region" description="H-T-H motif" evidence="4">
    <location>
        <begin position="63"/>
        <end position="82"/>
    </location>
</feature>
<organism evidence="7 8">
    <name type="scientific">Streptomyces hebeiensis</name>
    <dbReference type="NCBI Taxonomy" id="229486"/>
    <lineage>
        <taxon>Bacteria</taxon>
        <taxon>Bacillati</taxon>
        <taxon>Actinomycetota</taxon>
        <taxon>Actinomycetes</taxon>
        <taxon>Kitasatosporales</taxon>
        <taxon>Streptomycetaceae</taxon>
        <taxon>Streptomyces</taxon>
    </lineage>
</organism>
<feature type="domain" description="HTH tetR-type" evidence="6">
    <location>
        <begin position="40"/>
        <end position="100"/>
    </location>
</feature>
<evidence type="ECO:0000313" key="8">
    <source>
        <dbReference type="Proteomes" id="UP001501371"/>
    </source>
</evidence>
<dbReference type="InterPro" id="IPR011075">
    <property type="entry name" value="TetR_C"/>
</dbReference>
<dbReference type="Pfam" id="PF16859">
    <property type="entry name" value="TetR_C_11"/>
    <property type="match status" value="1"/>
</dbReference>
<dbReference type="InterPro" id="IPR036271">
    <property type="entry name" value="Tet_transcr_reg_TetR-rel_C_sf"/>
</dbReference>
<accession>A0ABN1UUV2</accession>
<keyword evidence="1" id="KW-0805">Transcription regulation</keyword>
<keyword evidence="3" id="KW-0804">Transcription</keyword>
<dbReference type="InterPro" id="IPR009057">
    <property type="entry name" value="Homeodomain-like_sf"/>
</dbReference>
<dbReference type="SUPFAM" id="SSF48498">
    <property type="entry name" value="Tetracyclin repressor-like, C-terminal domain"/>
    <property type="match status" value="1"/>
</dbReference>
<protein>
    <submittedName>
        <fullName evidence="7">TetR/AcrR family transcriptional regulator</fullName>
    </submittedName>
</protein>
<evidence type="ECO:0000256" key="3">
    <source>
        <dbReference type="ARBA" id="ARBA00023163"/>
    </source>
</evidence>
<dbReference type="PANTHER" id="PTHR30055:SF148">
    <property type="entry name" value="TETR-FAMILY TRANSCRIPTIONAL REGULATOR"/>
    <property type="match status" value="1"/>
</dbReference>
<evidence type="ECO:0000256" key="4">
    <source>
        <dbReference type="PROSITE-ProRule" id="PRU00335"/>
    </source>
</evidence>
<evidence type="ECO:0000256" key="5">
    <source>
        <dbReference type="SAM" id="MobiDB-lite"/>
    </source>
</evidence>
<dbReference type="SUPFAM" id="SSF46689">
    <property type="entry name" value="Homeodomain-like"/>
    <property type="match status" value="1"/>
</dbReference>
<feature type="region of interest" description="Disordered" evidence="5">
    <location>
        <begin position="1"/>
        <end position="37"/>
    </location>
</feature>
<dbReference type="Gene3D" id="1.10.357.10">
    <property type="entry name" value="Tetracycline Repressor, domain 2"/>
    <property type="match status" value="1"/>
</dbReference>
<dbReference type="InterPro" id="IPR001647">
    <property type="entry name" value="HTH_TetR"/>
</dbReference>
<dbReference type="PRINTS" id="PR00455">
    <property type="entry name" value="HTHTETR"/>
</dbReference>
<proteinExistence type="predicted"/>
<dbReference type="Pfam" id="PF00440">
    <property type="entry name" value="TetR_N"/>
    <property type="match status" value="1"/>
</dbReference>
<name>A0ABN1UUV2_9ACTN</name>
<dbReference type="RefSeq" id="WP_344275303.1">
    <property type="nucleotide sequence ID" value="NZ_BAAAKV010000022.1"/>
</dbReference>
<evidence type="ECO:0000313" key="7">
    <source>
        <dbReference type="EMBL" id="GAA1169076.1"/>
    </source>
</evidence>
<dbReference type="PANTHER" id="PTHR30055">
    <property type="entry name" value="HTH-TYPE TRANSCRIPTIONAL REGULATOR RUTR"/>
    <property type="match status" value="1"/>
</dbReference>
<feature type="compositionally biased region" description="Basic and acidic residues" evidence="5">
    <location>
        <begin position="1"/>
        <end position="13"/>
    </location>
</feature>
<dbReference type="Gene3D" id="1.10.10.60">
    <property type="entry name" value="Homeodomain-like"/>
    <property type="match status" value="1"/>
</dbReference>
<sequence>MNLEQKRGAEERGTAGARAGGRRADDGRPRGGGATRRRGAALENAILDAAWDVLVEHGFPGFTYEAVAARAGTSRPVLYRRWPQREDLLLATLTKRWQPIEVPDTGSLRDDAIGFLHNARAGRAHMITMMSVQLAGYFRDTGTGFGELREALLAPGRATPFEMIVARAVERGELPDVPRPSRVVDLPFDLLRHDMVLTMRAVTDESIVEIVDKAWLPLLGLPGNAGP</sequence>
<reference evidence="7 8" key="1">
    <citation type="journal article" date="2019" name="Int. J. Syst. Evol. Microbiol.">
        <title>The Global Catalogue of Microorganisms (GCM) 10K type strain sequencing project: providing services to taxonomists for standard genome sequencing and annotation.</title>
        <authorList>
            <consortium name="The Broad Institute Genomics Platform"/>
            <consortium name="The Broad Institute Genome Sequencing Center for Infectious Disease"/>
            <person name="Wu L."/>
            <person name="Ma J."/>
        </authorList>
    </citation>
    <scope>NUCLEOTIDE SEQUENCE [LARGE SCALE GENOMIC DNA]</scope>
    <source>
        <strain evidence="7 8">JCM 12696</strain>
    </source>
</reference>
<gene>
    <name evidence="7" type="ORF">GCM10009654_27850</name>
</gene>